<gene>
    <name evidence="7" type="ORF">A5880_000763</name>
    <name evidence="6" type="ORF">A5880_002866</name>
</gene>
<dbReference type="Gene3D" id="1.10.1200.10">
    <property type="entry name" value="ACP-like"/>
    <property type="match status" value="1"/>
</dbReference>
<dbReference type="GO" id="GO:0044550">
    <property type="term" value="P:secondary metabolite biosynthetic process"/>
    <property type="evidence" value="ECO:0007669"/>
    <property type="project" value="TreeGrafter"/>
</dbReference>
<dbReference type="Gene3D" id="3.30.559.10">
    <property type="entry name" value="Chloramphenicol acetyltransferase-like domain"/>
    <property type="match status" value="1"/>
</dbReference>
<dbReference type="InterPro" id="IPR036736">
    <property type="entry name" value="ACP-like_sf"/>
</dbReference>
<evidence type="ECO:0000313" key="6">
    <source>
        <dbReference type="EMBL" id="MEI5995276.1"/>
    </source>
</evidence>
<dbReference type="NCBIfam" id="TIGR01733">
    <property type="entry name" value="AA-adenyl-dom"/>
    <property type="match status" value="1"/>
</dbReference>
<dbReference type="InterPro" id="IPR006162">
    <property type="entry name" value="Ppantetheine_attach_site"/>
</dbReference>
<evidence type="ECO:0000313" key="8">
    <source>
        <dbReference type="Proteomes" id="UP000195139"/>
    </source>
</evidence>
<organism evidence="7">
    <name type="scientific">Candidatus Enterococcus mansonii</name>
    <dbReference type="NCBI Taxonomy" id="1834181"/>
    <lineage>
        <taxon>Bacteria</taxon>
        <taxon>Bacillati</taxon>
        <taxon>Bacillota</taxon>
        <taxon>Bacilli</taxon>
        <taxon>Lactobacillales</taxon>
        <taxon>Enterococcaceae</taxon>
        <taxon>Enterococcus</taxon>
    </lineage>
</organism>
<dbReference type="Proteomes" id="UP000195139">
    <property type="component" value="Unassembled WGS sequence"/>
</dbReference>
<comment type="caution">
    <text evidence="7">The sequence shown here is derived from an EMBL/GenBank/DDBJ whole genome shotgun (WGS) entry which is preliminary data.</text>
</comment>
<name>A0A242CJJ3_9ENTE</name>
<dbReference type="InterPro" id="IPR045851">
    <property type="entry name" value="AMP-bd_C_sf"/>
</dbReference>
<dbReference type="AlphaFoldDB" id="A0A242CJJ3"/>
<dbReference type="PANTHER" id="PTHR45527">
    <property type="entry name" value="NONRIBOSOMAL PEPTIDE SYNTHETASE"/>
    <property type="match status" value="1"/>
</dbReference>
<dbReference type="Gene3D" id="3.30.300.30">
    <property type="match status" value="1"/>
</dbReference>
<dbReference type="SUPFAM" id="SSF47336">
    <property type="entry name" value="ACP-like"/>
    <property type="match status" value="1"/>
</dbReference>
<dbReference type="GO" id="GO:0003824">
    <property type="term" value="F:catalytic activity"/>
    <property type="evidence" value="ECO:0007669"/>
    <property type="project" value="InterPro"/>
</dbReference>
<proteinExistence type="predicted"/>
<keyword evidence="2" id="KW-0596">Phosphopantetheine</keyword>
<sequence>MEALKEKQFRLTSSQLNMWNIQAYHSNLAVANLGGVVFFDAPYEYDKMVEVINQILLENDTFYLRFDEKNGEPFQYFEKPEYELFEQYDLTGLSEEKIHETLKQNCEIIQTTKNDKNYNFKIFKYANNRIGVFAVVSHLIFDAWSYPIIVDYIEEKYNKSLKGESIVADDKFSFAEFLESIDYYKLKKKQEQGKQYFESLYSNQFLPTEVTSSVINKEDIIGDRLFLKLETKLNESINQYCAEKKISLAVLFETALLIYLRKINQSDQTTIGLPTLNRKGKERKILGMFIGMLPMTIPISLEDTVEDVIVKNKEAHKNLFKYQMYKLNDIKEYLFEEHDFEGNIFDVMFNYQNGKRSSESCFDARTRYYSNGTSEVPIVMLVNERDNDAIEVNYDYQINNLTELDVLIFHERILYVISQIINDDTELEVRSVDIVPLNEKNLIHTFSSGRKVDFGEETIHELFQGKAQEFSSRIATKDSKRALTYRELNEKSNQFANLLIGLGAKKGSHICVNMNNDTNFMIAFWGIIKTGSVYIPVDNEYPMDRVAYILNDSKAEFVISDNSDIKKQNPDVIFISGEKIDAELSEYSKENLNVSVTPEDSAYILYTSGTTGNPKGAENTHGGIKNRILWMQDHFKLTIEDIVIQKTSISFDVSVWELIWPFVTGAIQVLADLGGSKDNDYIRELIIKEKITTAHFVPSILDDFLEVEVNTNLARIICSGEELSVETVKNAKRLNPNTHITNLYGPTEAAIDVTYYDCLDNVFDKKVSIGKPVYNTQIKIVDSKMNIVPVGVAGEIIICGIQVAKGYYGNQSLSNEKFGTFSKEWNLTYYKTGDIATWSSSGEIEYLGREDNQVKINGVRIETSEIESKMKDIEGIKGANVIDKVVSGKRVLVAFYTTSLDINKKIIRKKLLQKLPKKWIPSYFEQIDQLPLNHNGKVNTKALKKIALSQNLETSFVEPTGELEIKLALVVKEVLKLEKIGLDDDFFSYGLDSMKCIKIVSNLASQRIAISIEDLYLYPTVRDLCNAVILLDEINEKDNINKFGLLSAEDMSKLLQIN</sequence>
<dbReference type="FunFam" id="3.40.50.980:FF:000001">
    <property type="entry name" value="Non-ribosomal peptide synthetase"/>
    <property type="match status" value="1"/>
</dbReference>
<dbReference type="GO" id="GO:0005737">
    <property type="term" value="C:cytoplasm"/>
    <property type="evidence" value="ECO:0007669"/>
    <property type="project" value="TreeGrafter"/>
</dbReference>
<dbReference type="EMBL" id="NGLE02000001">
    <property type="protein sequence ID" value="MEI5995276.1"/>
    <property type="molecule type" value="Genomic_DNA"/>
</dbReference>
<dbReference type="GO" id="GO:0031177">
    <property type="term" value="F:phosphopantetheine binding"/>
    <property type="evidence" value="ECO:0007669"/>
    <property type="project" value="TreeGrafter"/>
</dbReference>
<dbReference type="InterPro" id="IPR023213">
    <property type="entry name" value="CAT-like_dom_sf"/>
</dbReference>
<feature type="domain" description="Carrier" evidence="5">
    <location>
        <begin position="958"/>
        <end position="1032"/>
    </location>
</feature>
<dbReference type="InterPro" id="IPR000873">
    <property type="entry name" value="AMP-dep_synth/lig_dom"/>
</dbReference>
<dbReference type="InterPro" id="IPR042099">
    <property type="entry name" value="ANL_N_sf"/>
</dbReference>
<dbReference type="Pfam" id="PF00668">
    <property type="entry name" value="Condensation"/>
    <property type="match status" value="1"/>
</dbReference>
<evidence type="ECO:0000259" key="5">
    <source>
        <dbReference type="PROSITE" id="PS50075"/>
    </source>
</evidence>
<protein>
    <recommendedName>
        <fullName evidence="5">Carrier domain-containing protein</fullName>
    </recommendedName>
</protein>
<evidence type="ECO:0000256" key="1">
    <source>
        <dbReference type="ARBA" id="ARBA00001957"/>
    </source>
</evidence>
<reference evidence="6 8" key="2">
    <citation type="submission" date="2018-07" db="EMBL/GenBank/DDBJ databases">
        <title>The Genome Sequence of Enterococcus sp. DIV0659b.</title>
        <authorList>
            <consortium name="The Broad Institute Genomics Platform"/>
            <consortium name="The Broad Institute Genomic Center for Infectious Diseases"/>
            <person name="Earl A."/>
            <person name="Manson A."/>
            <person name="Schwartman J."/>
            <person name="Gilmore M."/>
            <person name="Abouelleil A."/>
            <person name="Cao P."/>
            <person name="Chapman S."/>
            <person name="Cusick C."/>
            <person name="Shea T."/>
            <person name="Young S."/>
            <person name="Neafsey D."/>
            <person name="Nusbaum C."/>
            <person name="Birren B."/>
        </authorList>
    </citation>
    <scope>NUCLEOTIDE SEQUENCE [LARGE SCALE GENOMIC DNA]</scope>
    <source>
        <strain evidence="6 8">4G2_DIV0659</strain>
    </source>
</reference>
<comment type="cofactor">
    <cofactor evidence="1">
        <name>pantetheine 4'-phosphate</name>
        <dbReference type="ChEBI" id="CHEBI:47942"/>
    </cofactor>
</comment>
<dbReference type="PROSITE" id="PS00012">
    <property type="entry name" value="PHOSPHOPANTETHEINE"/>
    <property type="match status" value="1"/>
</dbReference>
<dbReference type="Pfam" id="PF00550">
    <property type="entry name" value="PP-binding"/>
    <property type="match status" value="1"/>
</dbReference>
<dbReference type="PROSITE" id="PS50075">
    <property type="entry name" value="CARRIER"/>
    <property type="match status" value="1"/>
</dbReference>
<dbReference type="GO" id="GO:0008610">
    <property type="term" value="P:lipid biosynthetic process"/>
    <property type="evidence" value="ECO:0007669"/>
    <property type="project" value="UniProtKB-ARBA"/>
</dbReference>
<evidence type="ECO:0000256" key="4">
    <source>
        <dbReference type="ARBA" id="ARBA00023194"/>
    </source>
</evidence>
<dbReference type="EMBL" id="NGLE01000001">
    <property type="protein sequence ID" value="OTO10080.1"/>
    <property type="molecule type" value="Genomic_DNA"/>
</dbReference>
<dbReference type="Gene3D" id="3.30.559.30">
    <property type="entry name" value="Nonribosomal peptide synthetase, condensation domain"/>
    <property type="match status" value="1"/>
</dbReference>
<dbReference type="InterPro" id="IPR020845">
    <property type="entry name" value="AMP-binding_CS"/>
</dbReference>
<dbReference type="GO" id="GO:0017000">
    <property type="term" value="P:antibiotic biosynthetic process"/>
    <property type="evidence" value="ECO:0007669"/>
    <property type="project" value="UniProtKB-KW"/>
</dbReference>
<dbReference type="Gene3D" id="3.40.50.12780">
    <property type="entry name" value="N-terminal domain of ligase-like"/>
    <property type="match status" value="1"/>
</dbReference>
<dbReference type="PROSITE" id="PS00455">
    <property type="entry name" value="AMP_BINDING"/>
    <property type="match status" value="1"/>
</dbReference>
<dbReference type="InterPro" id="IPR010071">
    <property type="entry name" value="AA_adenyl_dom"/>
</dbReference>
<dbReference type="GO" id="GO:0043041">
    <property type="term" value="P:amino acid activation for nonribosomal peptide biosynthetic process"/>
    <property type="evidence" value="ECO:0007669"/>
    <property type="project" value="TreeGrafter"/>
</dbReference>
<dbReference type="InterPro" id="IPR009081">
    <property type="entry name" value="PP-bd_ACP"/>
</dbReference>
<dbReference type="SUPFAM" id="SSF56801">
    <property type="entry name" value="Acetyl-CoA synthetase-like"/>
    <property type="match status" value="1"/>
</dbReference>
<keyword evidence="3" id="KW-0597">Phosphoprotein</keyword>
<dbReference type="PANTHER" id="PTHR45527:SF1">
    <property type="entry name" value="FATTY ACID SYNTHASE"/>
    <property type="match status" value="1"/>
</dbReference>
<dbReference type="STRING" id="1834181.A5880_000763"/>
<keyword evidence="4" id="KW-0045">Antibiotic biosynthesis</keyword>
<evidence type="ECO:0000256" key="2">
    <source>
        <dbReference type="ARBA" id="ARBA00022450"/>
    </source>
</evidence>
<accession>A0A242CJJ3</accession>
<evidence type="ECO:0000313" key="7">
    <source>
        <dbReference type="EMBL" id="OTO10080.1"/>
    </source>
</evidence>
<dbReference type="Pfam" id="PF00501">
    <property type="entry name" value="AMP-binding"/>
    <property type="match status" value="1"/>
</dbReference>
<keyword evidence="8" id="KW-1185">Reference proteome</keyword>
<dbReference type="CDD" id="cd05930">
    <property type="entry name" value="A_NRPS"/>
    <property type="match status" value="1"/>
</dbReference>
<evidence type="ECO:0000256" key="3">
    <source>
        <dbReference type="ARBA" id="ARBA00022553"/>
    </source>
</evidence>
<reference evidence="7" key="1">
    <citation type="submission" date="2017-05" db="EMBL/GenBank/DDBJ databases">
        <title>The Genome Sequence of Enterococcus sp. 4G2_DIV0659.</title>
        <authorList>
            <consortium name="The Broad Institute Genomics Platform"/>
            <consortium name="The Broad Institute Genomic Center for Infectious Diseases"/>
            <person name="Earl A."/>
            <person name="Manson A."/>
            <person name="Schwartman J."/>
            <person name="Gilmore M."/>
            <person name="Abouelleil A."/>
            <person name="Cao P."/>
            <person name="Chapman S."/>
            <person name="Cusick C."/>
            <person name="Shea T."/>
            <person name="Young S."/>
            <person name="Neafsey D."/>
            <person name="Nusbaum C."/>
            <person name="Birren B."/>
        </authorList>
    </citation>
    <scope>NUCLEOTIDE SEQUENCE [LARGE SCALE GENOMIC DNA]</scope>
    <source>
        <strain evidence="7">4G2_DIV0659</strain>
    </source>
</reference>
<dbReference type="SUPFAM" id="SSF52777">
    <property type="entry name" value="CoA-dependent acyltransferases"/>
    <property type="match status" value="2"/>
</dbReference>
<dbReference type="OrthoDB" id="9765680at2"/>
<dbReference type="InterPro" id="IPR001242">
    <property type="entry name" value="Condensation_dom"/>
</dbReference>